<dbReference type="PANTHER" id="PTHR14237:SF64">
    <property type="entry name" value="MOLYBDENUM COFACTOR SULFURASE-LIKE PROTEIN"/>
    <property type="match status" value="1"/>
</dbReference>
<dbReference type="PANTHER" id="PTHR14237">
    <property type="entry name" value="MOLYBDOPTERIN COFACTOR SULFURASE MOSC"/>
    <property type="match status" value="1"/>
</dbReference>
<dbReference type="Gene3D" id="3.40.640.10">
    <property type="entry name" value="Type I PLP-dependent aspartate aminotransferase-like (Major domain)"/>
    <property type="match status" value="1"/>
</dbReference>
<accession>A0ABD2XW34</accession>
<protein>
    <recommendedName>
        <fullName evidence="4">Molybdenum cofactor sulfurase</fullName>
    </recommendedName>
</protein>
<proteinExistence type="predicted"/>
<comment type="caution">
    <text evidence="2">The sequence shown here is derived from an EMBL/GenBank/DDBJ whole genome shotgun (WGS) entry which is preliminary data.</text>
</comment>
<gene>
    <name evidence="2" type="ORF">ACH5RR_038516</name>
</gene>
<dbReference type="Gene3D" id="3.90.1150.10">
    <property type="entry name" value="Aspartate Aminotransferase, domain 1"/>
    <property type="match status" value="1"/>
</dbReference>
<name>A0ABD2XW34_9GENT</name>
<dbReference type="AlphaFoldDB" id="A0ABD2XW34"/>
<sequence length="637" mass="71924">MQVACIREVSKACSICCSNPCLGQCDQAPNPTPNKSTKTVIPPKQDFLATIFSSIKPNTSFTNHESLPPLPDLYSDLKKAYPQYSDTEFADQIRSQEYYHLSKNVCLDYVGNGLFSYSQKQNQYSGADIASTSSSPPPLQYLNSSEVPFFDISYMSVNLISLLRYGGQKSEFELAMRKRIMKYMNISEDDYSMVFTANQPSAFKLLSDSYPFQTNHKLLTVYDYKNDAIEAMIESSMKNGARPMSAQFTWPSLRINAKRLSKMIIRKGKKKTRRGLVVLPLQSRITGARYAYQWMNKAQENGWHVLLDADALAAKEMETLGLTLFHPDFIVCSFFKVFGENPSGFSCLFVKKSSISDLKKSSTSIGIVSLLPTGKNLFRQSNILGSTESKDQQVTTLEMLLKAEEAGLPTSSSSSSNEETSELQEVQADSLKIQEELSFSEFVKSDGKKVVSDGASSSGIKSSEEIECRGLDHADEVGLILISIRNRFHVNWLVNALLSLQHPHSEEGIPLVKIYGPNISINRGPYVAFNVFDWKGEKIDPFLVQKLADRNNISLVRGFLQNLWFKNHYKEEKEKIYRENGDKFDSGISVVTVSIGFLTNFEDLYNFWAFVSKFLDADFVEKERWRYMALNQTTIEV</sequence>
<dbReference type="Proteomes" id="UP001630127">
    <property type="component" value="Unassembled WGS sequence"/>
</dbReference>
<feature type="region of interest" description="Disordered" evidence="1">
    <location>
        <begin position="406"/>
        <end position="425"/>
    </location>
</feature>
<keyword evidence="3" id="KW-1185">Reference proteome</keyword>
<dbReference type="InterPro" id="IPR015422">
    <property type="entry name" value="PyrdxlP-dep_Trfase_small"/>
</dbReference>
<evidence type="ECO:0008006" key="4">
    <source>
        <dbReference type="Google" id="ProtNLM"/>
    </source>
</evidence>
<evidence type="ECO:0000256" key="1">
    <source>
        <dbReference type="SAM" id="MobiDB-lite"/>
    </source>
</evidence>
<reference evidence="2 3" key="1">
    <citation type="submission" date="2024-11" db="EMBL/GenBank/DDBJ databases">
        <title>A near-complete genome assembly of Cinchona calisaya.</title>
        <authorList>
            <person name="Lian D.C."/>
            <person name="Zhao X.W."/>
            <person name="Wei L."/>
        </authorList>
    </citation>
    <scope>NUCLEOTIDE SEQUENCE [LARGE SCALE GENOMIC DNA]</scope>
    <source>
        <tissue evidence="2">Nenye</tissue>
    </source>
</reference>
<organism evidence="2 3">
    <name type="scientific">Cinchona calisaya</name>
    <dbReference type="NCBI Taxonomy" id="153742"/>
    <lineage>
        <taxon>Eukaryota</taxon>
        <taxon>Viridiplantae</taxon>
        <taxon>Streptophyta</taxon>
        <taxon>Embryophyta</taxon>
        <taxon>Tracheophyta</taxon>
        <taxon>Spermatophyta</taxon>
        <taxon>Magnoliopsida</taxon>
        <taxon>eudicotyledons</taxon>
        <taxon>Gunneridae</taxon>
        <taxon>Pentapetalae</taxon>
        <taxon>asterids</taxon>
        <taxon>lamiids</taxon>
        <taxon>Gentianales</taxon>
        <taxon>Rubiaceae</taxon>
        <taxon>Cinchonoideae</taxon>
        <taxon>Cinchoneae</taxon>
        <taxon>Cinchona</taxon>
    </lineage>
</organism>
<dbReference type="InterPro" id="IPR015421">
    <property type="entry name" value="PyrdxlP-dep_Trfase_major"/>
</dbReference>
<dbReference type="EMBL" id="JBJUIK010000016">
    <property type="protein sequence ID" value="KAL3499423.1"/>
    <property type="molecule type" value="Genomic_DNA"/>
</dbReference>
<dbReference type="InterPro" id="IPR015424">
    <property type="entry name" value="PyrdxlP-dep_Trfase"/>
</dbReference>
<evidence type="ECO:0000313" key="2">
    <source>
        <dbReference type="EMBL" id="KAL3499423.1"/>
    </source>
</evidence>
<evidence type="ECO:0000313" key="3">
    <source>
        <dbReference type="Proteomes" id="UP001630127"/>
    </source>
</evidence>
<dbReference type="SUPFAM" id="SSF53383">
    <property type="entry name" value="PLP-dependent transferases"/>
    <property type="match status" value="1"/>
</dbReference>